<name>A0A438EKQ8_VITVI</name>
<reference evidence="1 2" key="1">
    <citation type="journal article" date="2018" name="PLoS Genet.">
        <title>Population sequencing reveals clonal diversity and ancestral inbreeding in the grapevine cultivar Chardonnay.</title>
        <authorList>
            <person name="Roach M.J."/>
            <person name="Johnson D.L."/>
            <person name="Bohlmann J."/>
            <person name="van Vuuren H.J."/>
            <person name="Jones S.J."/>
            <person name="Pretorius I.S."/>
            <person name="Schmidt S.A."/>
            <person name="Borneman A.R."/>
        </authorList>
    </citation>
    <scope>NUCLEOTIDE SEQUENCE [LARGE SCALE GENOMIC DNA]</scope>
    <source>
        <strain evidence="2">cv. Chardonnay</strain>
        <tissue evidence="1">Leaf</tissue>
    </source>
</reference>
<evidence type="ECO:0000313" key="2">
    <source>
        <dbReference type="Proteomes" id="UP000288805"/>
    </source>
</evidence>
<protein>
    <submittedName>
        <fullName evidence="1">Serine/threonine-protein kinase CTR1</fullName>
    </submittedName>
</protein>
<gene>
    <name evidence="1" type="primary">CTR1_1</name>
    <name evidence="1" type="ORF">CK203_084776</name>
</gene>
<dbReference type="GO" id="GO:0016301">
    <property type="term" value="F:kinase activity"/>
    <property type="evidence" value="ECO:0007669"/>
    <property type="project" value="UniProtKB-KW"/>
</dbReference>
<organism evidence="1 2">
    <name type="scientific">Vitis vinifera</name>
    <name type="common">Grape</name>
    <dbReference type="NCBI Taxonomy" id="29760"/>
    <lineage>
        <taxon>Eukaryota</taxon>
        <taxon>Viridiplantae</taxon>
        <taxon>Streptophyta</taxon>
        <taxon>Embryophyta</taxon>
        <taxon>Tracheophyta</taxon>
        <taxon>Spermatophyta</taxon>
        <taxon>Magnoliopsida</taxon>
        <taxon>eudicotyledons</taxon>
        <taxon>Gunneridae</taxon>
        <taxon>Pentapetalae</taxon>
        <taxon>rosids</taxon>
        <taxon>Vitales</taxon>
        <taxon>Vitaceae</taxon>
        <taxon>Viteae</taxon>
        <taxon>Vitis</taxon>
    </lineage>
</organism>
<evidence type="ECO:0000313" key="1">
    <source>
        <dbReference type="EMBL" id="RVW48205.1"/>
    </source>
</evidence>
<keyword evidence="1" id="KW-0418">Kinase</keyword>
<dbReference type="AlphaFoldDB" id="A0A438EKQ8"/>
<dbReference type="Proteomes" id="UP000288805">
    <property type="component" value="Unassembled WGS sequence"/>
</dbReference>
<sequence length="333" mass="36974">MVCVMGKLCCSFSCNANQQILGFQPWTNRNHDESEDGDIYEYNSSGMTLIEEIFEKYRNSCTFSIIVAVLWCRGNAICDHGVNRLSWASGKIWNGEFLVDLVGKPGCLCEPDSLLNGPASISISSPLRFPRSKPVETNIDFRSLAKQYFSECQSLNLVFEDTSVGVIVDEADGGDSMYPKKFDRKCTDRTHLVPISRNRGETPQLPMPPKVAWPSAHDQDSQLFKSCNPYQSSISPTDAVKDPIPPKRIPLTGHGDVQPSLALSDLRGDTIKDTRFTDGGQLYPNKPCKELSLDVEDLDIPWSDLVLKERIGAGSFGTVHRADWNGSVVLDMM</sequence>
<accession>A0A438EKQ8</accession>
<dbReference type="Gene3D" id="3.30.200.20">
    <property type="entry name" value="Phosphorylase Kinase, domain 1"/>
    <property type="match status" value="1"/>
</dbReference>
<keyword evidence="1" id="KW-0808">Transferase</keyword>
<dbReference type="EMBL" id="QGNW01001256">
    <property type="protein sequence ID" value="RVW48205.1"/>
    <property type="molecule type" value="Genomic_DNA"/>
</dbReference>
<proteinExistence type="predicted"/>
<comment type="caution">
    <text evidence="1">The sequence shown here is derived from an EMBL/GenBank/DDBJ whole genome shotgun (WGS) entry which is preliminary data.</text>
</comment>